<protein>
    <submittedName>
        <fullName evidence="1">DUF3164 family protein</fullName>
    </submittedName>
</protein>
<sequence>MKITQTSKDKTWYDEKGTGVPLNRINKVERLHERLSGSLLKKAQKLNKDLKAFKELVNDYCTQAFDAFMADKNVDINHKGNFTWYNFNRTIKVEVSVNERIEFDDMGIKAAKQKLDDFLSISVESKNEFVKDLILTAFETSRGKLDVKKVMQLIRYKSKIDAPIFKQAIELLEQSIRRPDSKTYFRVWLKGRDGKYENIDLNFSSI</sequence>
<gene>
    <name evidence="1" type="ORF">ACFSRZ_01885</name>
</gene>
<reference evidence="2" key="1">
    <citation type="journal article" date="2019" name="Int. J. Syst. Evol. Microbiol.">
        <title>The Global Catalogue of Microorganisms (GCM) 10K type strain sequencing project: providing services to taxonomists for standard genome sequencing and annotation.</title>
        <authorList>
            <consortium name="The Broad Institute Genomics Platform"/>
            <consortium name="The Broad Institute Genome Sequencing Center for Infectious Disease"/>
            <person name="Wu L."/>
            <person name="Ma J."/>
        </authorList>
    </citation>
    <scope>NUCLEOTIDE SEQUENCE [LARGE SCALE GENOMIC DNA]</scope>
    <source>
        <strain evidence="2">KCTC 52127</strain>
    </source>
</reference>
<comment type="caution">
    <text evidence="1">The sequence shown here is derived from an EMBL/GenBank/DDBJ whole genome shotgun (WGS) entry which is preliminary data.</text>
</comment>
<keyword evidence="2" id="KW-1185">Reference proteome</keyword>
<dbReference type="RefSeq" id="WP_379664823.1">
    <property type="nucleotide sequence ID" value="NZ_JBHULH010000001.1"/>
</dbReference>
<name>A0ABW5LNV8_9FLAO</name>
<accession>A0ABW5LNV8</accession>
<dbReference type="Proteomes" id="UP001597508">
    <property type="component" value="Unassembled WGS sequence"/>
</dbReference>
<evidence type="ECO:0000313" key="2">
    <source>
        <dbReference type="Proteomes" id="UP001597508"/>
    </source>
</evidence>
<organism evidence="1 2">
    <name type="scientific">Pseudotenacibaculum haliotis</name>
    <dbReference type="NCBI Taxonomy" id="1862138"/>
    <lineage>
        <taxon>Bacteria</taxon>
        <taxon>Pseudomonadati</taxon>
        <taxon>Bacteroidota</taxon>
        <taxon>Flavobacteriia</taxon>
        <taxon>Flavobacteriales</taxon>
        <taxon>Flavobacteriaceae</taxon>
        <taxon>Pseudotenacibaculum</taxon>
    </lineage>
</organism>
<dbReference type="InterPro" id="IPR021505">
    <property type="entry name" value="Phage_B3_Orf6"/>
</dbReference>
<dbReference type="Pfam" id="PF11363">
    <property type="entry name" value="DUF3164"/>
    <property type="match status" value="1"/>
</dbReference>
<proteinExistence type="predicted"/>
<evidence type="ECO:0000313" key="1">
    <source>
        <dbReference type="EMBL" id="MFD2566102.1"/>
    </source>
</evidence>
<dbReference type="EMBL" id="JBHULH010000001">
    <property type="protein sequence ID" value="MFD2566102.1"/>
    <property type="molecule type" value="Genomic_DNA"/>
</dbReference>